<dbReference type="EMBL" id="AAGFGW010000002">
    <property type="protein sequence ID" value="EBN2887359.1"/>
    <property type="molecule type" value="Genomic_DNA"/>
</dbReference>
<proteinExistence type="predicted"/>
<gene>
    <name evidence="2" type="ORF">DON26_04920</name>
</gene>
<dbReference type="PRINTS" id="PR01490">
    <property type="entry name" value="RTXTOXIND"/>
</dbReference>
<comment type="caution">
    <text evidence="2">The sequence shown here is derived from an EMBL/GenBank/DDBJ whole genome shotgun (WGS) entry which is preliminary data.</text>
</comment>
<feature type="coiled-coil region" evidence="1">
    <location>
        <begin position="231"/>
        <end position="265"/>
    </location>
</feature>
<reference evidence="2" key="1">
    <citation type="submission" date="2018-06" db="EMBL/GenBank/DDBJ databases">
        <authorList>
            <consortium name="PulseNet: The National Subtyping Network for Foodborne Disease Surveillance"/>
            <person name="Tarr C.L."/>
            <person name="Trees E."/>
            <person name="Katz L.S."/>
            <person name="Carleton-Romer H.A."/>
            <person name="Stroika S."/>
            <person name="Kucerova Z."/>
            <person name="Roache K.F."/>
            <person name="Sabol A.L."/>
            <person name="Besser J."/>
            <person name="Gerner-Smidt P."/>
        </authorList>
    </citation>
    <scope>NUCLEOTIDE SEQUENCE</scope>
    <source>
        <strain evidence="2">PNUSAS041407</strain>
    </source>
</reference>
<name>A0A5T7Y5C9_SALER</name>
<sequence length="414" mass="46761">MILFNVKPIPKKLTLLILVCIFLLVYISFTKIDIVSPGTGVITGVTDNLEILSPDSGFINKFDYKTGSSVKKGDVLFSYTNLDVFHQEKTLKGLVTFADKRISELEEDQRLLKIILSGEIKDKQEFASQENSNINRELSAYKFINEYISLLNEEGNLKLREEKMLEEKKDLGSRILLLKRKGRLLTNAGAPEIDIINNQEEISQIDSQITSGDINLLSLQNDSKLALNKFESTVLEQLNNNDNQLQQLKKERIENSGQLDLLRNKIRANSVISPISGVILSIERNFDKGSYVEASKPVMTIKKKNEKQVIDAKVLAKYRPFIYNKAAVKIIVNSPGFNRSIIGSVTKISADSFADDERKEGERYYRVEINPVKGEKISPELEGVQVSTYIVSKRITLLSYMTALVGDNLVFNVW</sequence>
<evidence type="ECO:0000313" key="2">
    <source>
        <dbReference type="EMBL" id="EBN2887359.1"/>
    </source>
</evidence>
<dbReference type="Gene3D" id="2.40.50.100">
    <property type="match status" value="1"/>
</dbReference>
<accession>A0A5T7Y5C9</accession>
<protein>
    <submittedName>
        <fullName evidence="2">Hemolysin secretion protein D</fullName>
    </submittedName>
</protein>
<dbReference type="AlphaFoldDB" id="A0A5T7Y5C9"/>
<dbReference type="PANTHER" id="PTHR30386:SF17">
    <property type="entry name" value="ALKALINE PROTEASE SECRETION PROTEIN APRE"/>
    <property type="match status" value="1"/>
</dbReference>
<evidence type="ECO:0000256" key="1">
    <source>
        <dbReference type="SAM" id="Coils"/>
    </source>
</evidence>
<dbReference type="InterPro" id="IPR050739">
    <property type="entry name" value="MFP"/>
</dbReference>
<keyword evidence="1" id="KW-0175">Coiled coil</keyword>
<dbReference type="PANTHER" id="PTHR30386">
    <property type="entry name" value="MEMBRANE FUSION SUBUNIT OF EMRAB-TOLC MULTIDRUG EFFLUX PUMP"/>
    <property type="match status" value="1"/>
</dbReference>
<organism evidence="2">
    <name type="scientific">Salmonella enterica</name>
    <name type="common">Salmonella choleraesuis</name>
    <dbReference type="NCBI Taxonomy" id="28901"/>
    <lineage>
        <taxon>Bacteria</taxon>
        <taxon>Pseudomonadati</taxon>
        <taxon>Pseudomonadota</taxon>
        <taxon>Gammaproteobacteria</taxon>
        <taxon>Enterobacterales</taxon>
        <taxon>Enterobacteriaceae</taxon>
        <taxon>Salmonella</taxon>
    </lineage>
</organism>